<protein>
    <recommendedName>
        <fullName evidence="3">Lipoprotein</fullName>
    </recommendedName>
</protein>
<evidence type="ECO:0000313" key="1">
    <source>
        <dbReference type="EMBL" id="QKM65019.1"/>
    </source>
</evidence>
<reference evidence="1 2" key="1">
    <citation type="submission" date="2018-04" db="EMBL/GenBank/DDBJ databases">
        <title>Polynucleobacter sp. UH21B genome.</title>
        <authorList>
            <person name="Hahn M.W."/>
        </authorList>
    </citation>
    <scope>NUCLEOTIDE SEQUENCE [LARGE SCALE GENOMIC DNA]</scope>
    <source>
        <strain evidence="1 2">MWH-UH21B</strain>
    </source>
</reference>
<evidence type="ECO:0008006" key="3">
    <source>
        <dbReference type="Google" id="ProtNLM"/>
    </source>
</evidence>
<gene>
    <name evidence="1" type="ORF">DCO17_07105</name>
</gene>
<dbReference type="KEGG" id="ptrp:DCO17_07105"/>
<dbReference type="EMBL" id="CP028942">
    <property type="protein sequence ID" value="QKM65019.1"/>
    <property type="molecule type" value="Genomic_DNA"/>
</dbReference>
<dbReference type="Proteomes" id="UP000503312">
    <property type="component" value="Chromosome"/>
</dbReference>
<evidence type="ECO:0000313" key="2">
    <source>
        <dbReference type="Proteomes" id="UP000503312"/>
    </source>
</evidence>
<dbReference type="RefSeq" id="WP_173956061.1">
    <property type="nucleotide sequence ID" value="NZ_CP028942.1"/>
</dbReference>
<keyword evidence="2" id="KW-1185">Reference proteome</keyword>
<name>A0A6M9PWA3_9BURK</name>
<organism evidence="1 2">
    <name type="scientific">Polynucleobacter tropicus</name>
    <dbReference type="NCBI Taxonomy" id="1743174"/>
    <lineage>
        <taxon>Bacteria</taxon>
        <taxon>Pseudomonadati</taxon>
        <taxon>Pseudomonadota</taxon>
        <taxon>Betaproteobacteria</taxon>
        <taxon>Burkholderiales</taxon>
        <taxon>Burkholderiaceae</taxon>
        <taxon>Polynucleobacter</taxon>
    </lineage>
</organism>
<sequence length="88" mass="9724">MLISLTACERETYTSWNCQSAGEAKIPMVLRKAQMEFQGTQLKYCGSLGNQSFFDPACSNQTEQSSTAFSPKTGLLIQQGKEYQCVAL</sequence>
<accession>A0A6M9PWA3</accession>
<proteinExistence type="predicted"/>
<dbReference type="AlphaFoldDB" id="A0A6M9PWA3"/>